<accession>A0ABS5F1F9</accession>
<proteinExistence type="predicted"/>
<feature type="region of interest" description="Disordered" evidence="1">
    <location>
        <begin position="1"/>
        <end position="33"/>
    </location>
</feature>
<keyword evidence="3" id="KW-1185">Reference proteome</keyword>
<dbReference type="RefSeq" id="WP_211854065.1">
    <property type="nucleotide sequence ID" value="NZ_JAAGBB010000022.1"/>
</dbReference>
<organism evidence="2 3">
    <name type="scientific">Plastoroseomonas hellenica</name>
    <dbReference type="NCBI Taxonomy" id="2687306"/>
    <lineage>
        <taxon>Bacteria</taxon>
        <taxon>Pseudomonadati</taxon>
        <taxon>Pseudomonadota</taxon>
        <taxon>Alphaproteobacteria</taxon>
        <taxon>Acetobacterales</taxon>
        <taxon>Acetobacteraceae</taxon>
        <taxon>Plastoroseomonas</taxon>
    </lineage>
</organism>
<gene>
    <name evidence="2" type="ORF">GXW71_18685</name>
</gene>
<evidence type="ECO:0008006" key="4">
    <source>
        <dbReference type="Google" id="ProtNLM"/>
    </source>
</evidence>
<evidence type="ECO:0000256" key="1">
    <source>
        <dbReference type="SAM" id="MobiDB-lite"/>
    </source>
</evidence>
<evidence type="ECO:0000313" key="3">
    <source>
        <dbReference type="Proteomes" id="UP001196870"/>
    </source>
</evidence>
<evidence type="ECO:0000313" key="2">
    <source>
        <dbReference type="EMBL" id="MBR0666394.1"/>
    </source>
</evidence>
<dbReference type="EMBL" id="JAAGBB010000022">
    <property type="protein sequence ID" value="MBR0666394.1"/>
    <property type="molecule type" value="Genomic_DNA"/>
</dbReference>
<protein>
    <recommendedName>
        <fullName evidence="4">DUF4178 domain-containing protein</fullName>
    </recommendedName>
</protein>
<dbReference type="Proteomes" id="UP001196870">
    <property type="component" value="Unassembled WGS sequence"/>
</dbReference>
<name>A0ABS5F1F9_9PROT</name>
<reference evidence="3" key="1">
    <citation type="journal article" date="2021" name="Syst. Appl. Microbiol.">
        <title>Roseomonas hellenica sp. nov., isolated from roots of wild-growing Alkanna tinctoria.</title>
        <authorList>
            <person name="Rat A."/>
            <person name="Naranjo H.D."/>
            <person name="Lebbe L."/>
            <person name="Cnockaert M."/>
            <person name="Krigas N."/>
            <person name="Grigoriadou K."/>
            <person name="Maloupa E."/>
            <person name="Willems A."/>
        </authorList>
    </citation>
    <scope>NUCLEOTIDE SEQUENCE [LARGE SCALE GENOMIC DNA]</scope>
    <source>
        <strain evidence="3">LMG 31523</strain>
    </source>
</reference>
<comment type="caution">
    <text evidence="2">The sequence shown here is derived from an EMBL/GenBank/DDBJ whole genome shotgun (WGS) entry which is preliminary data.</text>
</comment>
<sequence>MGDAADAGASPTPRRFLPVSATSRQRKPARRIQPSNQEAIVPLPDFIPVSAVQVVTSFKQVLHGTPVVFRVGAEGWLQGIVFSESRETGVVSLEAETLGRFWGADELTWPLLDAAGSAELGIDLHPCPGDTGATPEPDGALYAKYEEGEQFRGLYLAAWREVAGERQSFRMMSFKDPLGGSEEAIQWARWGHPRLLWMGERNREA</sequence>